<comment type="caution">
    <text evidence="1">The sequence shown here is derived from an EMBL/GenBank/DDBJ whole genome shotgun (WGS) entry which is preliminary data.</text>
</comment>
<reference evidence="1" key="1">
    <citation type="submission" date="2022-07" db="EMBL/GenBank/DDBJ databases">
        <title>Genome Sequence of Phlebia brevispora.</title>
        <authorList>
            <person name="Buettner E."/>
        </authorList>
    </citation>
    <scope>NUCLEOTIDE SEQUENCE</scope>
    <source>
        <strain evidence="1">MPL23</strain>
    </source>
</reference>
<evidence type="ECO:0000313" key="2">
    <source>
        <dbReference type="Proteomes" id="UP001148662"/>
    </source>
</evidence>
<proteinExistence type="predicted"/>
<sequence>MRYVKELRWNRTSSCSLATGHVICQSCLDSQPHQDAPGGPPCPVCKTPVGPWIRIFVDYGIVDPEGKDVPEEYLRGLPETQRTRQDYREAVNRKTALSDTLDGLLIQQSMYAAEQVYYLERLPQAKKLRDGKQSHAVRLEQHLESLRIKETNA</sequence>
<evidence type="ECO:0000313" key="1">
    <source>
        <dbReference type="EMBL" id="KAJ3555631.1"/>
    </source>
</evidence>
<dbReference type="Proteomes" id="UP001148662">
    <property type="component" value="Unassembled WGS sequence"/>
</dbReference>
<organism evidence="1 2">
    <name type="scientific">Phlebia brevispora</name>
    <dbReference type="NCBI Taxonomy" id="194682"/>
    <lineage>
        <taxon>Eukaryota</taxon>
        <taxon>Fungi</taxon>
        <taxon>Dikarya</taxon>
        <taxon>Basidiomycota</taxon>
        <taxon>Agaricomycotina</taxon>
        <taxon>Agaricomycetes</taxon>
        <taxon>Polyporales</taxon>
        <taxon>Meruliaceae</taxon>
        <taxon>Phlebia</taxon>
    </lineage>
</organism>
<gene>
    <name evidence="1" type="ORF">NM688_g2467</name>
</gene>
<keyword evidence="2" id="KW-1185">Reference proteome</keyword>
<accession>A0ACC1T8H6</accession>
<dbReference type="EMBL" id="JANHOG010000313">
    <property type="protein sequence ID" value="KAJ3555631.1"/>
    <property type="molecule type" value="Genomic_DNA"/>
</dbReference>
<name>A0ACC1T8H6_9APHY</name>
<protein>
    <submittedName>
        <fullName evidence="1">Uncharacterized protein</fullName>
    </submittedName>
</protein>